<gene>
    <name evidence="1" type="ORF">LCGC14_1857200</name>
</gene>
<dbReference type="Pfam" id="PF02597">
    <property type="entry name" value="ThiS"/>
    <property type="match status" value="1"/>
</dbReference>
<reference evidence="1" key="1">
    <citation type="journal article" date="2015" name="Nature">
        <title>Complex archaea that bridge the gap between prokaryotes and eukaryotes.</title>
        <authorList>
            <person name="Spang A."/>
            <person name="Saw J.H."/>
            <person name="Jorgensen S.L."/>
            <person name="Zaremba-Niedzwiedzka K."/>
            <person name="Martijn J."/>
            <person name="Lind A.E."/>
            <person name="van Eijk R."/>
            <person name="Schleper C."/>
            <person name="Guy L."/>
            <person name="Ettema T.J."/>
        </authorList>
    </citation>
    <scope>NUCLEOTIDE SEQUENCE</scope>
</reference>
<dbReference type="InterPro" id="IPR003749">
    <property type="entry name" value="ThiS/MoaD-like"/>
</dbReference>
<dbReference type="SUPFAM" id="SSF54285">
    <property type="entry name" value="MoaD/ThiS"/>
    <property type="match status" value="1"/>
</dbReference>
<accession>A0A0F9G8Z0</accession>
<dbReference type="EMBL" id="LAZR01018741">
    <property type="protein sequence ID" value="KKL95178.1"/>
    <property type="molecule type" value="Genomic_DNA"/>
</dbReference>
<evidence type="ECO:0008006" key="2">
    <source>
        <dbReference type="Google" id="ProtNLM"/>
    </source>
</evidence>
<evidence type="ECO:0000313" key="1">
    <source>
        <dbReference type="EMBL" id="KKL95178.1"/>
    </source>
</evidence>
<dbReference type="Gene3D" id="3.10.20.30">
    <property type="match status" value="1"/>
</dbReference>
<dbReference type="InterPro" id="IPR016155">
    <property type="entry name" value="Mopterin_synth/thiamin_S_b"/>
</dbReference>
<protein>
    <recommendedName>
        <fullName evidence="2">MoaD/ThiS family protein</fullName>
    </recommendedName>
</protein>
<dbReference type="AlphaFoldDB" id="A0A0F9G8Z0"/>
<proteinExistence type="predicted"/>
<comment type="caution">
    <text evidence="1">The sequence shown here is derived from an EMBL/GenBank/DDBJ whole genome shotgun (WGS) entry which is preliminary data.</text>
</comment>
<dbReference type="InterPro" id="IPR012675">
    <property type="entry name" value="Beta-grasp_dom_sf"/>
</dbReference>
<organism evidence="1">
    <name type="scientific">marine sediment metagenome</name>
    <dbReference type="NCBI Taxonomy" id="412755"/>
    <lineage>
        <taxon>unclassified sequences</taxon>
        <taxon>metagenomes</taxon>
        <taxon>ecological metagenomes</taxon>
    </lineage>
</organism>
<sequence length="79" mass="8837">MQIELRIASILHNKVPSSEKNLAEDKWELSEGTRVADMLQKLSLTNSPTILVINNRQVNKETILREGDVFRVFSAVSGG</sequence>
<name>A0A0F9G8Z0_9ZZZZ</name>